<dbReference type="EMBL" id="KV981403">
    <property type="protein sequence ID" value="PIO15230.1"/>
    <property type="molecule type" value="Genomic_DNA"/>
</dbReference>
<protein>
    <submittedName>
        <fullName evidence="1">Uncharacterized protein</fullName>
    </submittedName>
</protein>
<dbReference type="AlphaFoldDB" id="A0A2G9QI08"/>
<evidence type="ECO:0000313" key="2">
    <source>
        <dbReference type="Proteomes" id="UP000228934"/>
    </source>
</evidence>
<proteinExistence type="predicted"/>
<dbReference type="Proteomes" id="UP000228934">
    <property type="component" value="Unassembled WGS sequence"/>
</dbReference>
<evidence type="ECO:0000313" key="1">
    <source>
        <dbReference type="EMBL" id="PIO15230.1"/>
    </source>
</evidence>
<keyword evidence="2" id="KW-1185">Reference proteome</keyword>
<gene>
    <name evidence="1" type="ORF">AB205_0177270</name>
</gene>
<reference evidence="2" key="1">
    <citation type="journal article" date="2017" name="Nat. Commun.">
        <title>The North American bullfrog draft genome provides insight into hormonal regulation of long noncoding RNA.</title>
        <authorList>
            <person name="Hammond S.A."/>
            <person name="Warren R.L."/>
            <person name="Vandervalk B.P."/>
            <person name="Kucuk E."/>
            <person name="Khan H."/>
            <person name="Gibb E.A."/>
            <person name="Pandoh P."/>
            <person name="Kirk H."/>
            <person name="Zhao Y."/>
            <person name="Jones M."/>
            <person name="Mungall A.J."/>
            <person name="Coope R."/>
            <person name="Pleasance S."/>
            <person name="Moore R.A."/>
            <person name="Holt R.A."/>
            <person name="Round J.M."/>
            <person name="Ohora S."/>
            <person name="Walle B.V."/>
            <person name="Veldhoen N."/>
            <person name="Helbing C.C."/>
            <person name="Birol I."/>
        </authorList>
    </citation>
    <scope>NUCLEOTIDE SEQUENCE [LARGE SCALE GENOMIC DNA]</scope>
</reference>
<sequence length="62" mass="7189">MSGLSLINVTKNNVIQQRCWFVQKSFYKHTCEYALSKNVETQQCVASYFNAQAFFGVSWCLQ</sequence>
<name>A0A2G9QI08_AQUCT</name>
<accession>A0A2G9QI08</accession>
<organism evidence="1 2">
    <name type="scientific">Aquarana catesbeiana</name>
    <name type="common">American bullfrog</name>
    <name type="synonym">Rana catesbeiana</name>
    <dbReference type="NCBI Taxonomy" id="8400"/>
    <lineage>
        <taxon>Eukaryota</taxon>
        <taxon>Metazoa</taxon>
        <taxon>Chordata</taxon>
        <taxon>Craniata</taxon>
        <taxon>Vertebrata</taxon>
        <taxon>Euteleostomi</taxon>
        <taxon>Amphibia</taxon>
        <taxon>Batrachia</taxon>
        <taxon>Anura</taxon>
        <taxon>Neobatrachia</taxon>
        <taxon>Ranoidea</taxon>
        <taxon>Ranidae</taxon>
        <taxon>Aquarana</taxon>
    </lineage>
</organism>